<dbReference type="GO" id="GO:0016829">
    <property type="term" value="F:lyase activity"/>
    <property type="evidence" value="ECO:0007669"/>
    <property type="project" value="UniProtKB-KW"/>
</dbReference>
<dbReference type="Pfam" id="PF13714">
    <property type="entry name" value="PEP_mutase"/>
    <property type="match status" value="1"/>
</dbReference>
<gene>
    <name evidence="1" type="ORF">GCM10011505_32490</name>
</gene>
<dbReference type="Proteomes" id="UP000603352">
    <property type="component" value="Unassembled WGS sequence"/>
</dbReference>
<protein>
    <submittedName>
        <fullName evidence="1">2-methylisocitrate lyase</fullName>
    </submittedName>
</protein>
<dbReference type="RefSeq" id="WP_188579737.1">
    <property type="nucleotide sequence ID" value="NZ_BMDZ01000040.1"/>
</dbReference>
<dbReference type="PANTHER" id="PTHR42905">
    <property type="entry name" value="PHOSPHOENOLPYRUVATE CARBOXYLASE"/>
    <property type="match status" value="1"/>
</dbReference>
<keyword evidence="1" id="KW-0456">Lyase</keyword>
<dbReference type="Gene3D" id="3.20.20.60">
    <property type="entry name" value="Phosphoenolpyruvate-binding domains"/>
    <property type="match status" value="1"/>
</dbReference>
<organism evidence="1 2">
    <name type="scientific">Tistrella bauzanensis</name>
    <dbReference type="NCBI Taxonomy" id="657419"/>
    <lineage>
        <taxon>Bacteria</taxon>
        <taxon>Pseudomonadati</taxon>
        <taxon>Pseudomonadota</taxon>
        <taxon>Alphaproteobacteria</taxon>
        <taxon>Geminicoccales</taxon>
        <taxon>Geminicoccaceae</taxon>
        <taxon>Tistrella</taxon>
    </lineage>
</organism>
<dbReference type="InterPro" id="IPR039556">
    <property type="entry name" value="ICL/PEPM"/>
</dbReference>
<proteinExistence type="predicted"/>
<dbReference type="PANTHER" id="PTHR42905:SF16">
    <property type="entry name" value="CARBOXYPHOSPHONOENOLPYRUVATE PHOSPHONOMUTASE-LIKE PROTEIN (AFU_ORTHOLOGUE AFUA_5G07230)"/>
    <property type="match status" value="1"/>
</dbReference>
<dbReference type="InterPro" id="IPR040442">
    <property type="entry name" value="Pyrv_kinase-like_dom_sf"/>
</dbReference>
<accession>A0ABQ1IRZ2</accession>
<name>A0ABQ1IRZ2_9PROT</name>
<dbReference type="Gene3D" id="6.10.250.2750">
    <property type="match status" value="1"/>
</dbReference>
<dbReference type="InterPro" id="IPR015813">
    <property type="entry name" value="Pyrv/PenolPyrv_kinase-like_dom"/>
</dbReference>
<sequence>MPDESFITDKGHAFRLLHQQPGAFIIPNPWDVGTARMLAALGFPALATTSAGMAFQAGVAEGRTSPDAVLRHCRMLVDATPLPVSADLEKGFGDSPESAADTIRAAAETGLAGCSLEDHTGDPDRPIYDAVLAVERIAAAAEASRALDHDFVLTARCENFMWGRPDLDDTIRRLQAYEQAGADVLYAPGLRDLDTIRLVCQAVSVPVNVVMGLPGATFSVEQLAAVGVKRISTGSALARLAYGAVAAAAREMRSTGTFRFSEQAMGFAELEGFFTGRTTA</sequence>
<comment type="caution">
    <text evidence="1">The sequence shown here is derived from an EMBL/GenBank/DDBJ whole genome shotgun (WGS) entry which is preliminary data.</text>
</comment>
<evidence type="ECO:0000313" key="2">
    <source>
        <dbReference type="Proteomes" id="UP000603352"/>
    </source>
</evidence>
<dbReference type="CDD" id="cd00377">
    <property type="entry name" value="ICL_PEPM"/>
    <property type="match status" value="1"/>
</dbReference>
<keyword evidence="2" id="KW-1185">Reference proteome</keyword>
<reference evidence="2" key="1">
    <citation type="journal article" date="2019" name="Int. J. Syst. Evol. Microbiol.">
        <title>The Global Catalogue of Microorganisms (GCM) 10K type strain sequencing project: providing services to taxonomists for standard genome sequencing and annotation.</title>
        <authorList>
            <consortium name="The Broad Institute Genomics Platform"/>
            <consortium name="The Broad Institute Genome Sequencing Center for Infectious Disease"/>
            <person name="Wu L."/>
            <person name="Ma J."/>
        </authorList>
    </citation>
    <scope>NUCLEOTIDE SEQUENCE [LARGE SCALE GENOMIC DNA]</scope>
    <source>
        <strain evidence="2">CGMCC 1.10188</strain>
    </source>
</reference>
<evidence type="ECO:0000313" key="1">
    <source>
        <dbReference type="EMBL" id="GGB48911.1"/>
    </source>
</evidence>
<dbReference type="SUPFAM" id="SSF51621">
    <property type="entry name" value="Phosphoenolpyruvate/pyruvate domain"/>
    <property type="match status" value="1"/>
</dbReference>
<dbReference type="EMBL" id="BMDZ01000040">
    <property type="protein sequence ID" value="GGB48911.1"/>
    <property type="molecule type" value="Genomic_DNA"/>
</dbReference>